<feature type="signal peptide" evidence="1">
    <location>
        <begin position="1"/>
        <end position="24"/>
    </location>
</feature>
<dbReference type="Proteomes" id="UP001569414">
    <property type="component" value="Unassembled WGS sequence"/>
</dbReference>
<organism evidence="2 3">
    <name type="scientific">Microbulbifer echini</name>
    <dbReference type="NCBI Taxonomy" id="1529067"/>
    <lineage>
        <taxon>Bacteria</taxon>
        <taxon>Pseudomonadati</taxon>
        <taxon>Pseudomonadota</taxon>
        <taxon>Gammaproteobacteria</taxon>
        <taxon>Cellvibrionales</taxon>
        <taxon>Microbulbiferaceae</taxon>
        <taxon>Microbulbifer</taxon>
    </lineage>
</organism>
<sequence>MNIKNFLLAGSLITVSSLAVPAFSADLVCQLNVKSGGHVRGNGTSICTGIDFSFGNSTSGQWSITNITKSIDRINWVKGCNSGLSCGVTVRAYALNEAQAYIHYVDGSIEYVQAEMRYETGH</sequence>
<evidence type="ECO:0000313" key="2">
    <source>
        <dbReference type="EMBL" id="MFA0789464.1"/>
    </source>
</evidence>
<keyword evidence="1" id="KW-0732">Signal</keyword>
<proteinExistence type="predicted"/>
<evidence type="ECO:0000256" key="1">
    <source>
        <dbReference type="SAM" id="SignalP"/>
    </source>
</evidence>
<protein>
    <submittedName>
        <fullName evidence="2">Uncharacterized protein</fullName>
    </submittedName>
</protein>
<accession>A0ABV4NJR0</accession>
<dbReference type="EMBL" id="JBGMEL010000002">
    <property type="protein sequence ID" value="MFA0789464.1"/>
    <property type="molecule type" value="Genomic_DNA"/>
</dbReference>
<keyword evidence="3" id="KW-1185">Reference proteome</keyword>
<dbReference type="RefSeq" id="WP_371842517.1">
    <property type="nucleotide sequence ID" value="NZ_JBGMEL010000002.1"/>
</dbReference>
<name>A0ABV4NJR0_9GAMM</name>
<evidence type="ECO:0000313" key="3">
    <source>
        <dbReference type="Proteomes" id="UP001569414"/>
    </source>
</evidence>
<gene>
    <name evidence="2" type="ORF">ACCI51_02830</name>
</gene>
<comment type="caution">
    <text evidence="2">The sequence shown here is derived from an EMBL/GenBank/DDBJ whole genome shotgun (WGS) entry which is preliminary data.</text>
</comment>
<reference evidence="2 3" key="1">
    <citation type="submission" date="2024-08" db="EMBL/GenBank/DDBJ databases">
        <authorList>
            <person name="Ishaq N."/>
        </authorList>
    </citation>
    <scope>NUCLEOTIDE SEQUENCE [LARGE SCALE GENOMIC DNA]</scope>
    <source>
        <strain evidence="2 3">JCM 30400</strain>
    </source>
</reference>
<feature type="chain" id="PRO_5047223279" evidence="1">
    <location>
        <begin position="25"/>
        <end position="122"/>
    </location>
</feature>